<comment type="similarity">
    <text evidence="1">Belongs to the SEC6 family.</text>
</comment>
<dbReference type="PANTHER" id="PTHR21292">
    <property type="entry name" value="EXOCYST COMPLEX COMPONENT SEC6-RELATED"/>
    <property type="match status" value="1"/>
</dbReference>
<proteinExistence type="inferred from homology"/>
<dbReference type="EMBL" id="JAGGNH010000013">
    <property type="protein sequence ID" value="KAJ0961655.1"/>
    <property type="molecule type" value="Genomic_DNA"/>
</dbReference>
<sequence>MNTFKLCFAQQKVESRVRILTDLRELASAESLDTFTLIYTNILEHQPDCPPEVVEKLVALREGIPSKDAKEVVQECKEIYENSLVDGNPPKTGFVFGKVKCLQAPKGIWRKLAQ</sequence>
<reference evidence="4 5" key="1">
    <citation type="journal article" date="2022" name="Hortic Res">
        <title>The genome of Dioscorea zingiberensis sheds light on the biosynthesis, origin and evolution of the medicinally important diosgenin saponins.</title>
        <authorList>
            <person name="Li Y."/>
            <person name="Tan C."/>
            <person name="Li Z."/>
            <person name="Guo J."/>
            <person name="Li S."/>
            <person name="Chen X."/>
            <person name="Wang C."/>
            <person name="Dai X."/>
            <person name="Yang H."/>
            <person name="Song W."/>
            <person name="Hou L."/>
            <person name="Xu J."/>
            <person name="Tong Z."/>
            <person name="Xu A."/>
            <person name="Yuan X."/>
            <person name="Wang W."/>
            <person name="Yang Q."/>
            <person name="Chen L."/>
            <person name="Sun Z."/>
            <person name="Wang K."/>
            <person name="Pan B."/>
            <person name="Chen J."/>
            <person name="Bao Y."/>
            <person name="Liu F."/>
            <person name="Qi X."/>
            <person name="Gang D.R."/>
            <person name="Wen J."/>
            <person name="Li J."/>
        </authorList>
    </citation>
    <scope>NUCLEOTIDE SEQUENCE [LARGE SCALE GENOMIC DNA]</scope>
    <source>
        <strain evidence="4">Dzin_1.0</strain>
    </source>
</reference>
<protein>
    <recommendedName>
        <fullName evidence="6">Exocyst complex component Sec6</fullName>
    </recommendedName>
</protein>
<dbReference type="GO" id="GO:0000149">
    <property type="term" value="F:SNARE binding"/>
    <property type="evidence" value="ECO:0007669"/>
    <property type="project" value="TreeGrafter"/>
</dbReference>
<keyword evidence="5" id="KW-1185">Reference proteome</keyword>
<gene>
    <name evidence="4" type="ORF">J5N97_000872</name>
</gene>
<dbReference type="GO" id="GO:0006887">
    <property type="term" value="P:exocytosis"/>
    <property type="evidence" value="ECO:0007669"/>
    <property type="project" value="UniProtKB-KW"/>
</dbReference>
<evidence type="ECO:0008006" key="6">
    <source>
        <dbReference type="Google" id="ProtNLM"/>
    </source>
</evidence>
<dbReference type="GO" id="GO:0000145">
    <property type="term" value="C:exocyst"/>
    <property type="evidence" value="ECO:0007669"/>
    <property type="project" value="InterPro"/>
</dbReference>
<dbReference type="Proteomes" id="UP001085076">
    <property type="component" value="Unassembled WGS sequence"/>
</dbReference>
<evidence type="ECO:0000256" key="1">
    <source>
        <dbReference type="ARBA" id="ARBA00009447"/>
    </source>
</evidence>
<keyword evidence="3" id="KW-0268">Exocytosis</keyword>
<organism evidence="4 5">
    <name type="scientific">Dioscorea zingiberensis</name>
    <dbReference type="NCBI Taxonomy" id="325984"/>
    <lineage>
        <taxon>Eukaryota</taxon>
        <taxon>Viridiplantae</taxon>
        <taxon>Streptophyta</taxon>
        <taxon>Embryophyta</taxon>
        <taxon>Tracheophyta</taxon>
        <taxon>Spermatophyta</taxon>
        <taxon>Magnoliopsida</taxon>
        <taxon>Liliopsida</taxon>
        <taxon>Dioscoreales</taxon>
        <taxon>Dioscoreaceae</taxon>
        <taxon>Dioscorea</taxon>
    </lineage>
</organism>
<dbReference type="AlphaFoldDB" id="A0A9D5BW36"/>
<evidence type="ECO:0000256" key="2">
    <source>
        <dbReference type="ARBA" id="ARBA00022448"/>
    </source>
</evidence>
<dbReference type="OrthoDB" id="190098at2759"/>
<accession>A0A9D5BW36</accession>
<dbReference type="Gene3D" id="1.10.357.70">
    <property type="entry name" value="Exocyst complex component Sec6, C-terminal domain"/>
    <property type="match status" value="1"/>
</dbReference>
<evidence type="ECO:0000256" key="3">
    <source>
        <dbReference type="ARBA" id="ARBA00022483"/>
    </source>
</evidence>
<dbReference type="InterPro" id="IPR010326">
    <property type="entry name" value="EXOC3/Sec6"/>
</dbReference>
<keyword evidence="2" id="KW-0813">Transport</keyword>
<dbReference type="InterPro" id="IPR042532">
    <property type="entry name" value="EXOC3/Sec6_C"/>
</dbReference>
<dbReference type="GO" id="GO:0051601">
    <property type="term" value="P:exocyst localization"/>
    <property type="evidence" value="ECO:0007669"/>
    <property type="project" value="TreeGrafter"/>
</dbReference>
<name>A0A9D5BW36_9LILI</name>
<dbReference type="PANTHER" id="PTHR21292:SF1">
    <property type="entry name" value="EXOCYST COMPLEX COMPONENT 3"/>
    <property type="match status" value="1"/>
</dbReference>
<comment type="caution">
    <text evidence="4">The sequence shown here is derived from an EMBL/GenBank/DDBJ whole genome shotgun (WGS) entry which is preliminary data.</text>
</comment>
<evidence type="ECO:0000313" key="4">
    <source>
        <dbReference type="EMBL" id="KAJ0961655.1"/>
    </source>
</evidence>
<evidence type="ECO:0000313" key="5">
    <source>
        <dbReference type="Proteomes" id="UP001085076"/>
    </source>
</evidence>